<proteinExistence type="inferred from homology"/>
<keyword evidence="6" id="KW-0328">Glycosyltransferase</keyword>
<sequence>MGQPGMDSVQGKESNGVAPDRNGGASPAKQQLEGKEALRYANILRSRNKFADAIQLYNTVLEKEGANVEALIGKGICLQAQSLPRQAIECFTEAVKIEPQNACALTHCGMIYKDEGHLVEAAEAYQKARTADPSYKPASEFLAIVLTDLGTSLKLAGNTEEGIQKYCEALEVDNHYAPAYYNLGVVYSEMMQFDTALTCYEKAALERPLYAEAYCNMGVIYKNRGELEAAIACYERCLTISPNFEIAKNNMAIALTDLGTKVKIEGDIIQGVTYYKKALFYNWHYADAMYNLGVAYGEMLNFEMAIVFYELALHFNPRCAEACNNLGVIYKDRDNLDKAVECYQMALSIKPNFSQSLNNLGVVYTVQGKMDAAASMIEKAIIANPTYAEAYNNLGVLYRDAGSITLAIQAYERCLQIDPDSRNACQNRLLAMNYIDEGSDDKLYEAHREWGKRFMKLYPQHTSWDNSKIADRPLIIGYVSPDYFTHSVSYFIEAPLTHHDYTNCKVVVYSGVVKADAKTLRFKDKVLKKGGLWRDIYGIDEKKVASLVREDKVDILVELTGHTANNKLGTLACRPAPIQVTWIGYPNTTGLPTIDYRITDSLADPPSTKQKHVEELVRLPESFLCYTPSPEAGPVCPTPAISNGFITFGSFNNLAKITPKVLQVWARILCAVPNSRLVVKCKPFCCDSIRQKFLSTLEELGLESLRVDLLPLIHLNHDHMQAYSLMDISLDTFPYAGTTTTCESLYMGVPCVTMAGAVHAHNVGVSLLSKVGLGRLVAKTEDEYVSLALDLASDVNALQELRMSLRELMMKSPFCDGERFTRSLEAAYRNMWHRYCDGDVPSLRRLELLQEHPIVNKQDSDKTAEKLADLKAQKENAAVEEDKQPPIMANGASSPGSPASAKCEANGHCSQ</sequence>
<accession>A0A8T0R4Y1</accession>
<gene>
    <name evidence="15" type="ORF">PVAP13_6NG324300</name>
</gene>
<dbReference type="InterPro" id="IPR029489">
    <property type="entry name" value="OGT/SEC/SPY_C"/>
</dbReference>
<dbReference type="GO" id="GO:0009740">
    <property type="term" value="P:gibberellic acid mediated signaling pathway"/>
    <property type="evidence" value="ECO:0007669"/>
    <property type="project" value="UniProtKB-KW"/>
</dbReference>
<evidence type="ECO:0000256" key="11">
    <source>
        <dbReference type="ARBA" id="ARBA00023242"/>
    </source>
</evidence>
<dbReference type="GO" id="GO:0097363">
    <property type="term" value="F:protein O-acetylglucosaminyltransferase activity"/>
    <property type="evidence" value="ECO:0007669"/>
    <property type="project" value="UniProtKB-EC"/>
</dbReference>
<feature type="region of interest" description="Disordered" evidence="13">
    <location>
        <begin position="1"/>
        <end position="31"/>
    </location>
</feature>
<feature type="repeat" description="TPR" evidence="12">
    <location>
        <begin position="320"/>
        <end position="353"/>
    </location>
</feature>
<dbReference type="EC" id="2.4.1.255" evidence="4"/>
<dbReference type="Proteomes" id="UP000823388">
    <property type="component" value="Chromosome 6N"/>
</dbReference>
<evidence type="ECO:0000256" key="2">
    <source>
        <dbReference type="ARBA" id="ARBA00004922"/>
    </source>
</evidence>
<dbReference type="InterPro" id="IPR006597">
    <property type="entry name" value="Sel1-like"/>
</dbReference>
<feature type="compositionally biased region" description="Low complexity" evidence="13">
    <location>
        <begin position="889"/>
        <end position="901"/>
    </location>
</feature>
<comment type="similarity">
    <text evidence="3">Belongs to the glycosyltransferase 41 family. O-GlcNAc transferase subfamily.</text>
</comment>
<evidence type="ECO:0000256" key="9">
    <source>
        <dbReference type="ARBA" id="ARBA00022803"/>
    </source>
</evidence>
<evidence type="ECO:0000259" key="14">
    <source>
        <dbReference type="Pfam" id="PF13844"/>
    </source>
</evidence>
<keyword evidence="8" id="KW-0677">Repeat</keyword>
<evidence type="ECO:0000313" key="16">
    <source>
        <dbReference type="Proteomes" id="UP000823388"/>
    </source>
</evidence>
<evidence type="ECO:0000256" key="13">
    <source>
        <dbReference type="SAM" id="MobiDB-lite"/>
    </source>
</evidence>
<dbReference type="SMART" id="SM00671">
    <property type="entry name" value="SEL1"/>
    <property type="match status" value="4"/>
</dbReference>
<evidence type="ECO:0000256" key="8">
    <source>
        <dbReference type="ARBA" id="ARBA00022737"/>
    </source>
</evidence>
<evidence type="ECO:0000313" key="15">
    <source>
        <dbReference type="EMBL" id="KAG2580702.1"/>
    </source>
</evidence>
<feature type="compositionally biased region" description="Basic and acidic residues" evidence="13">
    <location>
        <begin position="858"/>
        <end position="874"/>
    </location>
</feature>
<organism evidence="15 16">
    <name type="scientific">Panicum virgatum</name>
    <name type="common">Blackwell switchgrass</name>
    <dbReference type="NCBI Taxonomy" id="38727"/>
    <lineage>
        <taxon>Eukaryota</taxon>
        <taxon>Viridiplantae</taxon>
        <taxon>Streptophyta</taxon>
        <taxon>Embryophyta</taxon>
        <taxon>Tracheophyta</taxon>
        <taxon>Spermatophyta</taxon>
        <taxon>Magnoliopsida</taxon>
        <taxon>Liliopsida</taxon>
        <taxon>Poales</taxon>
        <taxon>Poaceae</taxon>
        <taxon>PACMAD clade</taxon>
        <taxon>Panicoideae</taxon>
        <taxon>Panicodae</taxon>
        <taxon>Paniceae</taxon>
        <taxon>Panicinae</taxon>
        <taxon>Panicum</taxon>
        <taxon>Panicum sect. Hiantes</taxon>
    </lineage>
</organism>
<dbReference type="Pfam" id="PF13844">
    <property type="entry name" value="Glyco_transf_41"/>
    <property type="match status" value="2"/>
</dbReference>
<keyword evidence="7" id="KW-0808">Transferase</keyword>
<feature type="domain" description="O-GlcNAc transferase C-terminal" evidence="14">
    <location>
        <begin position="644"/>
        <end position="823"/>
    </location>
</feature>
<dbReference type="Gene3D" id="3.40.50.11380">
    <property type="match status" value="1"/>
</dbReference>
<dbReference type="AlphaFoldDB" id="A0A8T0R4Y1"/>
<dbReference type="Gene3D" id="1.25.40.10">
    <property type="entry name" value="Tetratricopeptide repeat domain"/>
    <property type="match status" value="3"/>
</dbReference>
<evidence type="ECO:0000256" key="10">
    <source>
        <dbReference type="ARBA" id="ARBA00022941"/>
    </source>
</evidence>
<feature type="region of interest" description="Disordered" evidence="13">
    <location>
        <begin position="857"/>
        <end position="911"/>
    </location>
</feature>
<evidence type="ECO:0000256" key="12">
    <source>
        <dbReference type="PROSITE-ProRule" id="PRU00339"/>
    </source>
</evidence>
<dbReference type="PANTHER" id="PTHR44835">
    <property type="entry name" value="UDP-N-ACETYLGLUCOSAMINE--PEPTIDE N-ACETYLGLUCOSAMINYLTRANSFERASE SPINDLY-RELATED"/>
    <property type="match status" value="1"/>
</dbReference>
<dbReference type="InterPro" id="IPR051939">
    <property type="entry name" value="Glycosyltr_41/O-GlcNAc_trsf"/>
</dbReference>
<dbReference type="SUPFAM" id="SSF48452">
    <property type="entry name" value="TPR-like"/>
    <property type="match status" value="3"/>
</dbReference>
<feature type="repeat" description="TPR" evidence="12">
    <location>
        <begin position="68"/>
        <end position="101"/>
    </location>
</feature>
<keyword evidence="16" id="KW-1185">Reference proteome</keyword>
<feature type="domain" description="O-GlcNAc transferase C-terminal" evidence="14">
    <location>
        <begin position="467"/>
        <end position="624"/>
    </location>
</feature>
<dbReference type="InterPro" id="IPR011990">
    <property type="entry name" value="TPR-like_helical_dom_sf"/>
</dbReference>
<protein>
    <recommendedName>
        <fullName evidence="5">Probable UDP-N-acetylglucosamine--peptide N-acetylglucosaminyltransferase SPINDLY</fullName>
        <ecNumber evidence="4">2.4.1.255</ecNumber>
    </recommendedName>
</protein>
<dbReference type="OrthoDB" id="9991317at2759"/>
<feature type="repeat" description="TPR" evidence="12">
    <location>
        <begin position="102"/>
        <end position="135"/>
    </location>
</feature>
<evidence type="ECO:0000256" key="4">
    <source>
        <dbReference type="ARBA" id="ARBA00011970"/>
    </source>
</evidence>
<feature type="repeat" description="TPR" evidence="12">
    <location>
        <begin position="211"/>
        <end position="244"/>
    </location>
</feature>
<evidence type="ECO:0000256" key="5">
    <source>
        <dbReference type="ARBA" id="ARBA00019143"/>
    </source>
</evidence>
<reference evidence="15" key="1">
    <citation type="submission" date="2020-05" db="EMBL/GenBank/DDBJ databases">
        <title>WGS assembly of Panicum virgatum.</title>
        <authorList>
            <person name="Lovell J.T."/>
            <person name="Jenkins J."/>
            <person name="Shu S."/>
            <person name="Juenger T.E."/>
            <person name="Schmutz J."/>
        </authorList>
    </citation>
    <scope>NUCLEOTIDE SEQUENCE</scope>
    <source>
        <strain evidence="15">AP13</strain>
    </source>
</reference>
<dbReference type="Pfam" id="PF00515">
    <property type="entry name" value="TPR_1"/>
    <property type="match status" value="5"/>
</dbReference>
<dbReference type="Gene3D" id="1.25.40.1040">
    <property type="match status" value="1"/>
</dbReference>
<feature type="repeat" description="TPR" evidence="12">
    <location>
        <begin position="354"/>
        <end position="387"/>
    </location>
</feature>
<keyword evidence="9 12" id="KW-0802">TPR repeat</keyword>
<comment type="subcellular location">
    <subcellularLocation>
        <location evidence="1">Nucleus</location>
    </subcellularLocation>
</comment>
<name>A0A8T0R4Y1_PANVG</name>
<evidence type="ECO:0000256" key="3">
    <source>
        <dbReference type="ARBA" id="ARBA00005386"/>
    </source>
</evidence>
<feature type="repeat" description="TPR" evidence="12">
    <location>
        <begin position="177"/>
        <end position="210"/>
    </location>
</feature>
<comment type="pathway">
    <text evidence="2">Protein modification; protein glycosylation.</text>
</comment>
<evidence type="ECO:0000256" key="7">
    <source>
        <dbReference type="ARBA" id="ARBA00022679"/>
    </source>
</evidence>
<dbReference type="PROSITE" id="PS50005">
    <property type="entry name" value="TPR"/>
    <property type="match status" value="8"/>
</dbReference>
<dbReference type="Gene3D" id="3.40.50.2000">
    <property type="entry name" value="Glycogen Phosphorylase B"/>
    <property type="match status" value="1"/>
</dbReference>
<feature type="repeat" description="TPR" evidence="12">
    <location>
        <begin position="286"/>
        <end position="319"/>
    </location>
</feature>
<dbReference type="PANTHER" id="PTHR44835:SF1">
    <property type="entry name" value="PROTEIN O-GLCNAC TRANSFERASE"/>
    <property type="match status" value="1"/>
</dbReference>
<dbReference type="Pfam" id="PF13432">
    <property type="entry name" value="TPR_16"/>
    <property type="match status" value="1"/>
</dbReference>
<comment type="caution">
    <text evidence="15">The sequence shown here is derived from an EMBL/GenBank/DDBJ whole genome shotgun (WGS) entry which is preliminary data.</text>
</comment>
<dbReference type="GO" id="GO:0005634">
    <property type="term" value="C:nucleus"/>
    <property type="evidence" value="ECO:0007669"/>
    <property type="project" value="UniProtKB-SubCell"/>
</dbReference>
<dbReference type="InterPro" id="IPR019734">
    <property type="entry name" value="TPR_rpt"/>
</dbReference>
<evidence type="ECO:0000256" key="6">
    <source>
        <dbReference type="ARBA" id="ARBA00022676"/>
    </source>
</evidence>
<dbReference type="PROSITE" id="PS50293">
    <property type="entry name" value="TPR_REGION"/>
    <property type="match status" value="3"/>
</dbReference>
<dbReference type="Pfam" id="PF13374">
    <property type="entry name" value="TPR_10"/>
    <property type="match status" value="1"/>
</dbReference>
<feature type="repeat" description="TPR" evidence="12">
    <location>
        <begin position="388"/>
        <end position="421"/>
    </location>
</feature>
<dbReference type="EMBL" id="CM029048">
    <property type="protein sequence ID" value="KAG2580702.1"/>
    <property type="molecule type" value="Genomic_DNA"/>
</dbReference>
<keyword evidence="11" id="KW-0539">Nucleus</keyword>
<dbReference type="SMART" id="SM00028">
    <property type="entry name" value="TPR"/>
    <property type="match status" value="11"/>
</dbReference>
<evidence type="ECO:0000256" key="1">
    <source>
        <dbReference type="ARBA" id="ARBA00004123"/>
    </source>
</evidence>
<keyword evidence="10" id="KW-0939">Gibberellin signaling pathway</keyword>